<dbReference type="Proteomes" id="UP000831785">
    <property type="component" value="Chromosome"/>
</dbReference>
<evidence type="ECO:0000256" key="1">
    <source>
        <dbReference type="SAM" id="Phobius"/>
    </source>
</evidence>
<keyword evidence="3" id="KW-1185">Reference proteome</keyword>
<reference evidence="2 3" key="1">
    <citation type="submission" date="2022-04" db="EMBL/GenBank/DDBJ databases">
        <title>Hymenobacter sp. isolated from the air.</title>
        <authorList>
            <person name="Won M."/>
            <person name="Lee C.-M."/>
            <person name="Woen H.-Y."/>
            <person name="Kwon S.-W."/>
        </authorList>
    </citation>
    <scope>NUCLEOTIDE SEQUENCE [LARGE SCALE GENOMIC DNA]</scope>
    <source>
        <strain evidence="3">5116 S-27</strain>
    </source>
</reference>
<dbReference type="RefSeq" id="WP_244714810.1">
    <property type="nucleotide sequence ID" value="NZ_CP095049.1"/>
</dbReference>
<dbReference type="EMBL" id="CP095049">
    <property type="protein sequence ID" value="UOQ51605.1"/>
    <property type="molecule type" value="Genomic_DNA"/>
</dbReference>
<accession>A0ABY4F5K9</accession>
<name>A0ABY4F5K9_9BACT</name>
<evidence type="ECO:0008006" key="4">
    <source>
        <dbReference type="Google" id="ProtNLM"/>
    </source>
</evidence>
<proteinExistence type="predicted"/>
<gene>
    <name evidence="2" type="ORF">MUN80_17800</name>
</gene>
<feature type="transmembrane region" description="Helical" evidence="1">
    <location>
        <begin position="15"/>
        <end position="37"/>
    </location>
</feature>
<sequence>MMLSEMTWSQGPTNYLALFGFLVVGFLIGTALWWSALKLYRSMYRDWRILGTFLIVVAALYSIAFVVFVVLALVFA</sequence>
<keyword evidence="1" id="KW-1133">Transmembrane helix</keyword>
<evidence type="ECO:0000313" key="2">
    <source>
        <dbReference type="EMBL" id="UOQ51605.1"/>
    </source>
</evidence>
<keyword evidence="1" id="KW-0472">Membrane</keyword>
<keyword evidence="1" id="KW-0812">Transmembrane</keyword>
<feature type="transmembrane region" description="Helical" evidence="1">
    <location>
        <begin position="49"/>
        <end position="75"/>
    </location>
</feature>
<organism evidence="2 3">
    <name type="scientific">Hymenobacter cellulosivorans</name>
    <dbReference type="NCBI Taxonomy" id="2932249"/>
    <lineage>
        <taxon>Bacteria</taxon>
        <taxon>Pseudomonadati</taxon>
        <taxon>Bacteroidota</taxon>
        <taxon>Cytophagia</taxon>
        <taxon>Cytophagales</taxon>
        <taxon>Hymenobacteraceae</taxon>
        <taxon>Hymenobacter</taxon>
    </lineage>
</organism>
<evidence type="ECO:0000313" key="3">
    <source>
        <dbReference type="Proteomes" id="UP000831785"/>
    </source>
</evidence>
<protein>
    <recommendedName>
        <fullName evidence="4">DUF1656 domain-containing protein</fullName>
    </recommendedName>
</protein>